<keyword evidence="4" id="KW-0677">Repeat</keyword>
<feature type="compositionally biased region" description="Acidic residues" evidence="8">
    <location>
        <begin position="135"/>
        <end position="157"/>
    </location>
</feature>
<dbReference type="InterPro" id="IPR001680">
    <property type="entry name" value="WD40_rpt"/>
</dbReference>
<evidence type="ECO:0000313" key="10">
    <source>
        <dbReference type="EMBL" id="PSC71260.1"/>
    </source>
</evidence>
<dbReference type="InterPro" id="IPR020472">
    <property type="entry name" value="WD40_PAC1"/>
</dbReference>
<dbReference type="Gene3D" id="2.130.10.10">
    <property type="entry name" value="YVTN repeat-like/Quinoprotein amine dehydrogenase"/>
    <property type="match status" value="1"/>
</dbReference>
<dbReference type="Pfam" id="PF12265">
    <property type="entry name" value="CAF1C_H4-bd"/>
    <property type="match status" value="1"/>
</dbReference>
<organism evidence="10 11">
    <name type="scientific">Micractinium conductrix</name>
    <dbReference type="NCBI Taxonomy" id="554055"/>
    <lineage>
        <taxon>Eukaryota</taxon>
        <taxon>Viridiplantae</taxon>
        <taxon>Chlorophyta</taxon>
        <taxon>core chlorophytes</taxon>
        <taxon>Trebouxiophyceae</taxon>
        <taxon>Chlorellales</taxon>
        <taxon>Chlorellaceae</taxon>
        <taxon>Chlorella clade</taxon>
        <taxon>Micractinium</taxon>
    </lineage>
</organism>
<evidence type="ECO:0000256" key="4">
    <source>
        <dbReference type="ARBA" id="ARBA00022737"/>
    </source>
</evidence>
<gene>
    <name evidence="10" type="ORF">C2E20_5348</name>
</gene>
<evidence type="ECO:0000259" key="9">
    <source>
        <dbReference type="Pfam" id="PF12265"/>
    </source>
</evidence>
<dbReference type="InterPro" id="IPR036322">
    <property type="entry name" value="WD40_repeat_dom_sf"/>
</dbReference>
<dbReference type="SMART" id="SM00320">
    <property type="entry name" value="WD40"/>
    <property type="match status" value="6"/>
</dbReference>
<dbReference type="PROSITE" id="PS00678">
    <property type="entry name" value="WD_REPEATS_1"/>
    <property type="match status" value="2"/>
</dbReference>
<reference evidence="10 11" key="1">
    <citation type="journal article" date="2018" name="Plant J.">
        <title>Genome sequences of Chlorella sorokiniana UTEX 1602 and Micractinium conductrix SAG 241.80: implications to maltose excretion by a green alga.</title>
        <authorList>
            <person name="Arriola M.B."/>
            <person name="Velmurugan N."/>
            <person name="Zhang Y."/>
            <person name="Plunkett M.H."/>
            <person name="Hondzo H."/>
            <person name="Barney B.M."/>
        </authorList>
    </citation>
    <scope>NUCLEOTIDE SEQUENCE [LARGE SCALE GENOMIC DNA]</scope>
    <source>
        <strain evidence="10 11">SAG 241.80</strain>
    </source>
</reference>
<evidence type="ECO:0000256" key="1">
    <source>
        <dbReference type="ARBA" id="ARBA00004123"/>
    </source>
</evidence>
<dbReference type="Proteomes" id="UP000239649">
    <property type="component" value="Unassembled WGS sequence"/>
</dbReference>
<dbReference type="GO" id="GO:0042254">
    <property type="term" value="P:ribosome biogenesis"/>
    <property type="evidence" value="ECO:0007669"/>
    <property type="project" value="TreeGrafter"/>
</dbReference>
<feature type="compositionally biased region" description="Basic residues" evidence="8">
    <location>
        <begin position="1"/>
        <end position="13"/>
    </location>
</feature>
<comment type="similarity">
    <text evidence="2">Belongs to the WD repeat RBAP46/RBAP48/MSI1 family.</text>
</comment>
<dbReference type="SUPFAM" id="SSF50978">
    <property type="entry name" value="WD40 repeat-like"/>
    <property type="match status" value="1"/>
</dbReference>
<dbReference type="PANTHER" id="PTHR45903">
    <property type="entry name" value="GLUTAMATE-RICH WD REPEAT-CONTAINING PROTEIN 1"/>
    <property type="match status" value="1"/>
</dbReference>
<keyword evidence="3 7" id="KW-0853">WD repeat</keyword>
<evidence type="ECO:0000256" key="6">
    <source>
        <dbReference type="ARBA" id="ARBA00040876"/>
    </source>
</evidence>
<dbReference type="InterPro" id="IPR015943">
    <property type="entry name" value="WD40/YVTN_repeat-like_dom_sf"/>
</dbReference>
<dbReference type="InterPro" id="IPR022052">
    <property type="entry name" value="Histone-bd_RBBP4-like_N"/>
</dbReference>
<dbReference type="STRING" id="554055.A0A2P6VAZ1"/>
<dbReference type="PANTHER" id="PTHR45903:SF1">
    <property type="entry name" value="GLUTAMATE-RICH WD REPEAT-CONTAINING PROTEIN 1"/>
    <property type="match status" value="1"/>
</dbReference>
<dbReference type="InterPro" id="IPR019775">
    <property type="entry name" value="WD40_repeat_CS"/>
</dbReference>
<dbReference type="AlphaFoldDB" id="A0A2P6VAZ1"/>
<feature type="repeat" description="WD" evidence="7">
    <location>
        <begin position="318"/>
        <end position="353"/>
    </location>
</feature>
<dbReference type="OrthoDB" id="2161379at2759"/>
<keyword evidence="11" id="KW-1185">Reference proteome</keyword>
<protein>
    <recommendedName>
        <fullName evidence="6">Glutamate-rich WD repeat-containing protein 1</fullName>
    </recommendedName>
</protein>
<accession>A0A2P6VAZ1</accession>
<feature type="repeat" description="WD" evidence="7">
    <location>
        <begin position="274"/>
        <end position="316"/>
    </location>
</feature>
<sequence>MVRKKGGVKKGKGPTRPPKPEPMEDAAQKPSVWLPGDAMEDGETLQYDPTVYDCMSTLTLDWPSLSFDLLRDHLGAPRTAFPHTLFMVSGTQAATAKQNYLAVMKVDHLGHSKAAARRQKEAEKAAAAAAGGDGSDSDDDMIGGSDDDSDAEDEEETAQLHVRKVAHTGGINRVRSCPQQPHIVASWADTAQVQVWDLSTQLAELKDEAGAPPAGSQGKVHKVNARHVHTHSSEGYALDWSPVAAGRLASGDCRARIHVWEPTQAGKWAVGSPYKGHEASVEDLQWSPTEETVFASASVDKTIRIWDTREQSKAMLSVKAHDADVNVVSWNRSTTYMLASGGDDGVLRVWDLRQLAEGAFVANFAYHRGPITSVEWCPYEASMLATSSSDNQLAVWDLALERDPEEEAALAPESNALAPDNLPPQLLFVHSGQTDMKEMHWHPQINGMMVSTAADGIGIFKPYNV</sequence>
<evidence type="ECO:0000256" key="5">
    <source>
        <dbReference type="ARBA" id="ARBA00023242"/>
    </source>
</evidence>
<feature type="region of interest" description="Disordered" evidence="8">
    <location>
        <begin position="1"/>
        <end position="31"/>
    </location>
</feature>
<proteinExistence type="inferred from homology"/>
<dbReference type="Pfam" id="PF00400">
    <property type="entry name" value="WD40"/>
    <property type="match status" value="3"/>
</dbReference>
<keyword evidence="5" id="KW-0539">Nucleus</keyword>
<name>A0A2P6VAZ1_9CHLO</name>
<comment type="subcellular location">
    <subcellularLocation>
        <location evidence="1">Nucleus</location>
    </subcellularLocation>
</comment>
<evidence type="ECO:0000256" key="7">
    <source>
        <dbReference type="PROSITE-ProRule" id="PRU00221"/>
    </source>
</evidence>
<dbReference type="PRINTS" id="PR00320">
    <property type="entry name" value="GPROTEINBRPT"/>
</dbReference>
<dbReference type="PROSITE" id="PS50294">
    <property type="entry name" value="WD_REPEATS_REGION"/>
    <property type="match status" value="3"/>
</dbReference>
<dbReference type="InterPro" id="IPR051972">
    <property type="entry name" value="Glutamate-rich_WD_repeat"/>
</dbReference>
<feature type="repeat" description="WD" evidence="7">
    <location>
        <begin position="364"/>
        <end position="398"/>
    </location>
</feature>
<evidence type="ECO:0000256" key="3">
    <source>
        <dbReference type="ARBA" id="ARBA00022574"/>
    </source>
</evidence>
<feature type="domain" description="Histone-binding protein RBBP4-like N-terminal" evidence="9">
    <location>
        <begin position="43"/>
        <end position="109"/>
    </location>
</feature>
<evidence type="ECO:0000256" key="8">
    <source>
        <dbReference type="SAM" id="MobiDB-lite"/>
    </source>
</evidence>
<dbReference type="EMBL" id="LHPF02000015">
    <property type="protein sequence ID" value="PSC71260.1"/>
    <property type="molecule type" value="Genomic_DNA"/>
</dbReference>
<dbReference type="PROSITE" id="PS50082">
    <property type="entry name" value="WD_REPEATS_2"/>
    <property type="match status" value="3"/>
</dbReference>
<evidence type="ECO:0000313" key="11">
    <source>
        <dbReference type="Proteomes" id="UP000239649"/>
    </source>
</evidence>
<dbReference type="GO" id="GO:0005730">
    <property type="term" value="C:nucleolus"/>
    <property type="evidence" value="ECO:0007669"/>
    <property type="project" value="TreeGrafter"/>
</dbReference>
<evidence type="ECO:0000256" key="2">
    <source>
        <dbReference type="ARBA" id="ARBA00009341"/>
    </source>
</evidence>
<comment type="caution">
    <text evidence="10">The sequence shown here is derived from an EMBL/GenBank/DDBJ whole genome shotgun (WGS) entry which is preliminary data.</text>
</comment>
<feature type="region of interest" description="Disordered" evidence="8">
    <location>
        <begin position="114"/>
        <end position="158"/>
    </location>
</feature>